<feature type="transmembrane region" description="Helical" evidence="1">
    <location>
        <begin position="92"/>
        <end position="109"/>
    </location>
</feature>
<dbReference type="Gene3D" id="3.40.50.300">
    <property type="entry name" value="P-loop containing nucleotide triphosphate hydrolases"/>
    <property type="match status" value="1"/>
</dbReference>
<protein>
    <recommendedName>
        <fullName evidence="4">Terminase large subunit gp17-like C-terminal domain-containing protein</fullName>
    </recommendedName>
</protein>
<accession>A0ABX7ALT2</accession>
<proteinExistence type="predicted"/>
<name>A0ABX7ALT2_9BACI</name>
<evidence type="ECO:0000313" key="2">
    <source>
        <dbReference type="EMBL" id="QQP10876.1"/>
    </source>
</evidence>
<dbReference type="Gene3D" id="3.30.420.240">
    <property type="match status" value="1"/>
</dbReference>
<keyword evidence="1" id="KW-1133">Transmembrane helix</keyword>
<keyword evidence="3" id="KW-1185">Reference proteome</keyword>
<dbReference type="Proteomes" id="UP000596049">
    <property type="component" value="Chromosome"/>
</dbReference>
<dbReference type="EMBL" id="CP067341">
    <property type="protein sequence ID" value="QQP10876.1"/>
    <property type="molecule type" value="Genomic_DNA"/>
</dbReference>
<dbReference type="InterPro" id="IPR027417">
    <property type="entry name" value="P-loop_NTPase"/>
</dbReference>
<organism evidence="2 3">
    <name type="scientific">Lysinibacillus agricola</name>
    <dbReference type="NCBI Taxonomy" id="2590012"/>
    <lineage>
        <taxon>Bacteria</taxon>
        <taxon>Bacillati</taxon>
        <taxon>Bacillota</taxon>
        <taxon>Bacilli</taxon>
        <taxon>Bacillales</taxon>
        <taxon>Bacillaceae</taxon>
        <taxon>Lysinibacillus</taxon>
    </lineage>
</organism>
<sequence length="583" mass="66878">MSSYKHYSHKNRKIKDNNYNDFDNSASYDPAKLEEIDIEEWVKFISYYRYYIDEFAINILGLKLYPFQRVILRAMARHEESMFIASRGLGKSYLSAVFFICVAILYPSIKLGIASGKGQQSRNVIVQKVKGELYKNENVKREIENIKTGSDDCSVIFKNGSEIRAIVLGHDGENARSWRFSQILIDEARIVSDDIVSEILAPMTKTRRNTVINLSMIYGDKMPIEKGKLIYISSAYLKTCDLYQRFMTHYNSMKEGNKEYFVCTLPYQVGVNAGIYYEDDIVKEKSKPSMTSDKFAYEYEAVFVGNSNDSYFPYDLTESVRSLDKVEYRQPKKAVNSYVISHDVAISDKAGSDNACTTVIKLKEKPNGSIIKELVYIKTHNGMSLPEQAKYLRELLLRFENTQKLVIDVRGNGEALPSLLAESWEHMNANGDMVEYPPLIPDDGNPKYTNIKNANPLIREIAATNQLNNTMYTYMKTCFEDKSLRLAVNSAEIDNDYKQGKVTNEEFLVHVNTDLLIQELSNIKQEISGLSNILYNRIAKATKRDRVTSLGYAMYYIKELEMDNKNNVNSSIDDYLFFMQSGF</sequence>
<reference evidence="2 3" key="1">
    <citation type="submission" date="2020-01" db="EMBL/GenBank/DDBJ databases">
        <authorList>
            <person name="Liu G."/>
            <person name="Liu B."/>
        </authorList>
    </citation>
    <scope>NUCLEOTIDE SEQUENCE [LARGE SCALE GENOMIC DNA]</scope>
    <source>
        <strain evidence="2 3">FJAT-51161</strain>
    </source>
</reference>
<evidence type="ECO:0008006" key="4">
    <source>
        <dbReference type="Google" id="ProtNLM"/>
    </source>
</evidence>
<evidence type="ECO:0000256" key="1">
    <source>
        <dbReference type="SAM" id="Phobius"/>
    </source>
</evidence>
<gene>
    <name evidence="2" type="ORF">FJQ98_16655</name>
</gene>
<evidence type="ECO:0000313" key="3">
    <source>
        <dbReference type="Proteomes" id="UP000596049"/>
    </source>
</evidence>
<keyword evidence="1" id="KW-0472">Membrane</keyword>
<keyword evidence="1" id="KW-0812">Transmembrane</keyword>
<dbReference type="RefSeq" id="WP_053595664.1">
    <property type="nucleotide sequence ID" value="NZ_CP067341.1"/>
</dbReference>